<keyword evidence="3" id="KW-0813">Transport</keyword>
<keyword evidence="6" id="KW-0472">Membrane</keyword>
<evidence type="ECO:0000256" key="4">
    <source>
        <dbReference type="ARBA" id="ARBA00022452"/>
    </source>
</evidence>
<protein>
    <submittedName>
        <fullName evidence="9">Outer membrane protein, adhesin transport system</fullName>
    </submittedName>
</protein>
<evidence type="ECO:0000256" key="1">
    <source>
        <dbReference type="ARBA" id="ARBA00004442"/>
    </source>
</evidence>
<evidence type="ECO:0000256" key="6">
    <source>
        <dbReference type="ARBA" id="ARBA00023136"/>
    </source>
</evidence>
<name>A0A1M5AD08_9HYPH</name>
<dbReference type="InterPro" id="IPR051906">
    <property type="entry name" value="TolC-like"/>
</dbReference>
<dbReference type="Gene3D" id="1.20.1600.10">
    <property type="entry name" value="Outer membrane efflux proteins (OEP)"/>
    <property type="match status" value="1"/>
</dbReference>
<gene>
    <name evidence="9" type="ORF">SAMN02745223_02196</name>
</gene>
<dbReference type="Proteomes" id="UP000184533">
    <property type="component" value="Unassembled WGS sequence"/>
</dbReference>
<dbReference type="GO" id="GO:0015562">
    <property type="term" value="F:efflux transmembrane transporter activity"/>
    <property type="evidence" value="ECO:0007669"/>
    <property type="project" value="InterPro"/>
</dbReference>
<evidence type="ECO:0000256" key="3">
    <source>
        <dbReference type="ARBA" id="ARBA00022448"/>
    </source>
</evidence>
<keyword evidence="7" id="KW-0998">Cell outer membrane</keyword>
<dbReference type="PANTHER" id="PTHR30026">
    <property type="entry name" value="OUTER MEMBRANE PROTEIN TOLC"/>
    <property type="match status" value="1"/>
</dbReference>
<dbReference type="PANTHER" id="PTHR30026:SF22">
    <property type="entry name" value="OUTER MEMBRANE EFFLUX PROTEIN"/>
    <property type="match status" value="1"/>
</dbReference>
<dbReference type="Pfam" id="PF02321">
    <property type="entry name" value="OEP"/>
    <property type="match status" value="1"/>
</dbReference>
<evidence type="ECO:0000256" key="7">
    <source>
        <dbReference type="ARBA" id="ARBA00023237"/>
    </source>
</evidence>
<dbReference type="InterPro" id="IPR003423">
    <property type="entry name" value="OMP_efflux"/>
</dbReference>
<accession>A0A1M5AD08</accession>
<dbReference type="GO" id="GO:0009279">
    <property type="term" value="C:cell outer membrane"/>
    <property type="evidence" value="ECO:0007669"/>
    <property type="project" value="UniProtKB-SubCell"/>
</dbReference>
<keyword evidence="4" id="KW-1134">Transmembrane beta strand</keyword>
<dbReference type="GO" id="GO:0015288">
    <property type="term" value="F:porin activity"/>
    <property type="evidence" value="ECO:0007669"/>
    <property type="project" value="TreeGrafter"/>
</dbReference>
<keyword evidence="5" id="KW-0812">Transmembrane</keyword>
<evidence type="ECO:0000256" key="2">
    <source>
        <dbReference type="ARBA" id="ARBA00007613"/>
    </source>
</evidence>
<dbReference type="EMBL" id="FQVC01000006">
    <property type="protein sequence ID" value="SHF27977.1"/>
    <property type="molecule type" value="Genomic_DNA"/>
</dbReference>
<proteinExistence type="inferred from homology"/>
<dbReference type="SUPFAM" id="SSF56954">
    <property type="entry name" value="Outer membrane efflux proteins (OEP)"/>
    <property type="match status" value="1"/>
</dbReference>
<evidence type="ECO:0000313" key="9">
    <source>
        <dbReference type="EMBL" id="SHF27977.1"/>
    </source>
</evidence>
<reference evidence="9 10" key="1">
    <citation type="submission" date="2016-11" db="EMBL/GenBank/DDBJ databases">
        <authorList>
            <person name="Jaros S."/>
            <person name="Januszkiewicz K."/>
            <person name="Wedrychowicz H."/>
        </authorList>
    </citation>
    <scope>NUCLEOTIDE SEQUENCE [LARGE SCALE GENOMIC DNA]</scope>
    <source>
        <strain evidence="9 10">DSM 17137</strain>
    </source>
</reference>
<organism evidence="9 10">
    <name type="scientific">Devosia limi DSM 17137</name>
    <dbReference type="NCBI Taxonomy" id="1121477"/>
    <lineage>
        <taxon>Bacteria</taxon>
        <taxon>Pseudomonadati</taxon>
        <taxon>Pseudomonadota</taxon>
        <taxon>Alphaproteobacteria</taxon>
        <taxon>Hyphomicrobiales</taxon>
        <taxon>Devosiaceae</taxon>
        <taxon>Devosia</taxon>
    </lineage>
</organism>
<comment type="similarity">
    <text evidence="2">Belongs to the outer membrane factor (OMF) (TC 1.B.17) family.</text>
</comment>
<sequence>MTTVCVRQVLLSGVALLVLMQGVSAMPLRDAVQIAMESNPEIGQAIQNHDATGFELRQALGLYAPRVDLEASAGVQFLDNPSRRSLNVAGDALYPAQLGVVATLDLLDGGFRDAEVARQAARVDSASYRVLERSEYIALQIVRVYYQVLLQQQVVGLSRENAAFHEAMVSDVAAAIDSGQLTEADRFQSIERMAAARARLTEAGVELAAAQIEFKTLVGMMPGAVVSPPRAGRSLDNSLEVTIAKAIINNPRMLTAGADIDAASALVDQAESAFSPKLSLEGRVATGYDISGSQGVTNDGSLRLSLRWNIFDGGIKEAQVQEEIRRESETKLVFDQTAREVEQAVRESWLRLKSQTELASVYQQQLSSSSELITSYREQFNIGDRSLLDVLDAQNTRYNVQVLQQTAQYSVMFAEYRVLAVSGDLLSFIGATAHPTARADTRAATNTPSWETAEPRARQPLVIPTTSN</sequence>
<evidence type="ECO:0000313" key="10">
    <source>
        <dbReference type="Proteomes" id="UP000184533"/>
    </source>
</evidence>
<feature type="region of interest" description="Disordered" evidence="8">
    <location>
        <begin position="437"/>
        <end position="468"/>
    </location>
</feature>
<dbReference type="AlphaFoldDB" id="A0A1M5AD08"/>
<evidence type="ECO:0000256" key="5">
    <source>
        <dbReference type="ARBA" id="ARBA00022692"/>
    </source>
</evidence>
<comment type="subcellular location">
    <subcellularLocation>
        <location evidence="1">Cell outer membrane</location>
    </subcellularLocation>
</comment>
<dbReference type="GO" id="GO:1990281">
    <property type="term" value="C:efflux pump complex"/>
    <property type="evidence" value="ECO:0007669"/>
    <property type="project" value="TreeGrafter"/>
</dbReference>
<feature type="compositionally biased region" description="Low complexity" evidence="8">
    <location>
        <begin position="437"/>
        <end position="448"/>
    </location>
</feature>
<evidence type="ECO:0000256" key="8">
    <source>
        <dbReference type="SAM" id="MobiDB-lite"/>
    </source>
</evidence>